<evidence type="ECO:0000313" key="8">
    <source>
        <dbReference type="Proteomes" id="UP001487305"/>
    </source>
</evidence>
<feature type="transmembrane region" description="Helical" evidence="5">
    <location>
        <begin position="203"/>
        <end position="224"/>
    </location>
</feature>
<keyword evidence="3" id="KW-0804">Transcription</keyword>
<dbReference type="PANTHER" id="PTHR44688">
    <property type="entry name" value="DNA-BINDING TRANSCRIPTIONAL ACTIVATOR DEVR_DOSR"/>
    <property type="match status" value="1"/>
</dbReference>
<feature type="transmembrane region" description="Helical" evidence="5">
    <location>
        <begin position="325"/>
        <end position="348"/>
    </location>
</feature>
<feature type="region of interest" description="Disordered" evidence="4">
    <location>
        <begin position="390"/>
        <end position="419"/>
    </location>
</feature>
<keyword evidence="8" id="KW-1185">Reference proteome</keyword>
<dbReference type="Gene3D" id="1.10.10.10">
    <property type="entry name" value="Winged helix-like DNA-binding domain superfamily/Winged helix DNA-binding domain"/>
    <property type="match status" value="1"/>
</dbReference>
<evidence type="ECO:0000256" key="4">
    <source>
        <dbReference type="SAM" id="MobiDB-lite"/>
    </source>
</evidence>
<protein>
    <submittedName>
        <fullName evidence="7">LuxR C-terminal-related transcriptional regulator</fullName>
    </submittedName>
</protein>
<keyword evidence="2" id="KW-0238">DNA-binding</keyword>
<feature type="domain" description="HTH luxR-type" evidence="6">
    <location>
        <begin position="426"/>
        <end position="491"/>
    </location>
</feature>
<dbReference type="Pfam" id="PF00196">
    <property type="entry name" value="GerE"/>
    <property type="match status" value="1"/>
</dbReference>
<evidence type="ECO:0000256" key="5">
    <source>
        <dbReference type="SAM" id="Phobius"/>
    </source>
</evidence>
<feature type="transmembrane region" description="Helical" evidence="5">
    <location>
        <begin position="104"/>
        <end position="124"/>
    </location>
</feature>
<feature type="transmembrane region" description="Helical" evidence="5">
    <location>
        <begin position="136"/>
        <end position="154"/>
    </location>
</feature>
<feature type="transmembrane region" description="Helical" evidence="5">
    <location>
        <begin position="293"/>
        <end position="313"/>
    </location>
</feature>
<proteinExistence type="predicted"/>
<keyword evidence="1" id="KW-0805">Transcription regulation</keyword>
<keyword evidence="5" id="KW-1133">Transmembrane helix</keyword>
<feature type="transmembrane region" description="Helical" evidence="5">
    <location>
        <begin position="236"/>
        <end position="257"/>
    </location>
</feature>
<evidence type="ECO:0000256" key="3">
    <source>
        <dbReference type="ARBA" id="ARBA00023163"/>
    </source>
</evidence>
<feature type="transmembrane region" description="Helical" evidence="5">
    <location>
        <begin position="79"/>
        <end position="98"/>
    </location>
</feature>
<dbReference type="Proteomes" id="UP001487305">
    <property type="component" value="Unassembled WGS sequence"/>
</dbReference>
<dbReference type="InterPro" id="IPR036388">
    <property type="entry name" value="WH-like_DNA-bd_sf"/>
</dbReference>
<dbReference type="PROSITE" id="PS50043">
    <property type="entry name" value="HTH_LUXR_2"/>
    <property type="match status" value="1"/>
</dbReference>
<dbReference type="SMART" id="SM00421">
    <property type="entry name" value="HTH_LUXR"/>
    <property type="match status" value="1"/>
</dbReference>
<dbReference type="InterPro" id="IPR016032">
    <property type="entry name" value="Sig_transdc_resp-reg_C-effctor"/>
</dbReference>
<feature type="transmembrane region" description="Helical" evidence="5">
    <location>
        <begin position="160"/>
        <end position="182"/>
    </location>
</feature>
<dbReference type="PANTHER" id="PTHR44688:SF16">
    <property type="entry name" value="DNA-BINDING TRANSCRIPTIONAL ACTIVATOR DEVR_DOSR"/>
    <property type="match status" value="1"/>
</dbReference>
<feature type="transmembrane region" description="Helical" evidence="5">
    <location>
        <begin position="48"/>
        <end position="67"/>
    </location>
</feature>
<sequence length="493" mass="53665">MTARKSSLLIAIGSGINLSLYGIGVWNGSTTLTNGGLFGSAGHELIDWYIWFATIGLLAGIFLRAAISMLTGSNGRFHAQTTFWAVAAAAASLLSGFWTSSVPAICITAFCTGWAFACLSVFWVVQLHSASSRTRITLPLILLCSAIINAWYAIAPQNQLHAYLGCSLLASAACSILLLAGSRKDDAPSQHRITNVREKYVPAFSRFAEVVFCVIALQIIAPAMNYMGLMNTIDPGTQLAVVCAAQATAAIVVFLALKLINAPLRSVQFFKYVTPVLIIALFPVPFAGHAYSLIMLFAGSCLHFVVVNALFWVDSITIARKGNLVFEFFYATGLFVLMVVCVILEQVMPMILQASNSTELLLVFGVFFCIYILSMAFMFARRRKRESAHIESPAQSSDDEPSSLAKPLSGKSASGQAIDSQTVSHIVQDRHQLSGREAEILEMLLRGKNVPAIAEELVISQNTVRSHVKRIYRATDVHTRQELISYCESIDLT</sequence>
<evidence type="ECO:0000259" key="6">
    <source>
        <dbReference type="PROSITE" id="PS50043"/>
    </source>
</evidence>
<feature type="transmembrane region" description="Helical" evidence="5">
    <location>
        <begin position="360"/>
        <end position="380"/>
    </location>
</feature>
<feature type="transmembrane region" description="Helical" evidence="5">
    <location>
        <begin position="269"/>
        <end position="287"/>
    </location>
</feature>
<dbReference type="EMBL" id="JBBNOP010000001">
    <property type="protein sequence ID" value="MEQ3361523.1"/>
    <property type="molecule type" value="Genomic_DNA"/>
</dbReference>
<comment type="caution">
    <text evidence="7">The sequence shown here is derived from an EMBL/GenBank/DDBJ whole genome shotgun (WGS) entry which is preliminary data.</text>
</comment>
<dbReference type="SUPFAM" id="SSF46894">
    <property type="entry name" value="C-terminal effector domain of the bipartite response regulators"/>
    <property type="match status" value="1"/>
</dbReference>
<dbReference type="PRINTS" id="PR00038">
    <property type="entry name" value="HTHLUXR"/>
</dbReference>
<reference evidence="7 8" key="1">
    <citation type="submission" date="2024-04" db="EMBL/GenBank/DDBJ databases">
        <title>Human intestinal bacterial collection.</title>
        <authorList>
            <person name="Pauvert C."/>
            <person name="Hitch T.C.A."/>
            <person name="Clavel T."/>
        </authorList>
    </citation>
    <scope>NUCLEOTIDE SEQUENCE [LARGE SCALE GENOMIC DNA]</scope>
    <source>
        <strain evidence="7 8">CLA-KB-H42</strain>
    </source>
</reference>
<organism evidence="7 8">
    <name type="scientific">Raoultibacter massiliensis</name>
    <dbReference type="NCBI Taxonomy" id="1852371"/>
    <lineage>
        <taxon>Bacteria</taxon>
        <taxon>Bacillati</taxon>
        <taxon>Actinomycetota</taxon>
        <taxon>Coriobacteriia</taxon>
        <taxon>Eggerthellales</taxon>
        <taxon>Eggerthellaceae</taxon>
        <taxon>Raoultibacter</taxon>
    </lineage>
</organism>
<name>A0ABV1J8X7_9ACTN</name>
<keyword evidence="5" id="KW-0812">Transmembrane</keyword>
<evidence type="ECO:0000256" key="2">
    <source>
        <dbReference type="ARBA" id="ARBA00023125"/>
    </source>
</evidence>
<dbReference type="RefSeq" id="WP_180963614.1">
    <property type="nucleotide sequence ID" value="NZ_JBBNOP010000001.1"/>
</dbReference>
<gene>
    <name evidence="7" type="ORF">AAA083_00885</name>
</gene>
<evidence type="ECO:0000256" key="1">
    <source>
        <dbReference type="ARBA" id="ARBA00023015"/>
    </source>
</evidence>
<dbReference type="CDD" id="cd06170">
    <property type="entry name" value="LuxR_C_like"/>
    <property type="match status" value="1"/>
</dbReference>
<evidence type="ECO:0000313" key="7">
    <source>
        <dbReference type="EMBL" id="MEQ3361523.1"/>
    </source>
</evidence>
<feature type="transmembrane region" description="Helical" evidence="5">
    <location>
        <begin position="7"/>
        <end position="28"/>
    </location>
</feature>
<dbReference type="InterPro" id="IPR000792">
    <property type="entry name" value="Tscrpt_reg_LuxR_C"/>
</dbReference>
<keyword evidence="5" id="KW-0472">Membrane</keyword>
<accession>A0ABV1J8X7</accession>